<keyword evidence="10" id="KW-1185">Reference proteome</keyword>
<sequence length="387" mass="42290">MAPGYFRYCAVACAVISQYGFAAGTLVSEMSHLNVGTAGAGTAALAQGASTAYANPAAMGLLKEKHFALNLATMALDIQYSDNRNELMDSDNAGGVQPYGSIYSVTPLSDRYALGIALTATGGSGLDYGNEYAGRLGLNDLSLSVMQLNPSLSYRLNEKWHIGLGVQIDRAQFEQRFLANQAEIESSSYAFGYNIGATYQIDKAHRLGVTYRSKMEHQLDGKLSLLNQEGETSIGLLNAARMEVSGLHQWVEPFALLWSIGQEYWSENEATVIEFGHRTVTKARQFDDVWFASLGGQVALSDKLSLEMGVGYVSSPLDDPSLQSSDVPVDSQMKYSVGAQYRLSRTTHLKGYYSYVDYGSPQIDKGLMNGSFDNHNQFFGVEIDYKF</sequence>
<organism evidence="9 10">
    <name type="scientific">Vibrio agarivorans</name>
    <dbReference type="NCBI Taxonomy" id="153622"/>
    <lineage>
        <taxon>Bacteria</taxon>
        <taxon>Pseudomonadati</taxon>
        <taxon>Pseudomonadota</taxon>
        <taxon>Gammaproteobacteria</taxon>
        <taxon>Vibrionales</taxon>
        <taxon>Vibrionaceae</taxon>
        <taxon>Vibrio</taxon>
    </lineage>
</organism>
<evidence type="ECO:0000256" key="5">
    <source>
        <dbReference type="ARBA" id="ARBA00022729"/>
    </source>
</evidence>
<proteinExistence type="inferred from homology"/>
<dbReference type="PANTHER" id="PTHR35093">
    <property type="entry name" value="OUTER MEMBRANE PROTEIN NMB0088-RELATED"/>
    <property type="match status" value="1"/>
</dbReference>
<dbReference type="Gene3D" id="2.40.160.60">
    <property type="entry name" value="Outer membrane protein transport protein (OMPP1/FadL/TodX)"/>
    <property type="match status" value="1"/>
</dbReference>
<feature type="signal peptide" evidence="8">
    <location>
        <begin position="1"/>
        <end position="22"/>
    </location>
</feature>
<evidence type="ECO:0000256" key="7">
    <source>
        <dbReference type="ARBA" id="ARBA00023237"/>
    </source>
</evidence>
<comment type="subcellular location">
    <subcellularLocation>
        <location evidence="1">Cell outer membrane</location>
        <topology evidence="1">Multi-pass membrane protein</topology>
    </subcellularLocation>
</comment>
<keyword evidence="7" id="KW-0998">Cell outer membrane</keyword>
<reference evidence="9" key="1">
    <citation type="submission" date="2024-05" db="EMBL/GenBank/DDBJ databases">
        <title>Genome Sequences of Four Agar- Degrading Marine Bacteria.</title>
        <authorList>
            <person name="Phillips E.K."/>
            <person name="Shaffer J.C."/>
            <person name="Henson M.W."/>
            <person name="Temperton B."/>
            <person name="Thrash C.J."/>
            <person name="Martin M.O."/>
        </authorList>
    </citation>
    <scope>NUCLEOTIDE SEQUENCE</scope>
    <source>
        <strain evidence="9">EKP203</strain>
    </source>
</reference>
<dbReference type="RefSeq" id="WP_289961421.1">
    <property type="nucleotide sequence ID" value="NZ_JAUEOZ010000001.1"/>
</dbReference>
<gene>
    <name evidence="9" type="ORF">QWJ08_07795</name>
</gene>
<comment type="similarity">
    <text evidence="2">Belongs to the OmpP1/FadL family.</text>
</comment>
<dbReference type="Pfam" id="PF03349">
    <property type="entry name" value="Toluene_X"/>
    <property type="match status" value="1"/>
</dbReference>
<evidence type="ECO:0000313" key="10">
    <source>
        <dbReference type="Proteomes" id="UP001169719"/>
    </source>
</evidence>
<evidence type="ECO:0000313" key="9">
    <source>
        <dbReference type="EMBL" id="MDN2481295.1"/>
    </source>
</evidence>
<keyword evidence="3" id="KW-1134">Transmembrane beta strand</keyword>
<dbReference type="InterPro" id="IPR005017">
    <property type="entry name" value="OMPP1/FadL/TodX"/>
</dbReference>
<evidence type="ECO:0000256" key="1">
    <source>
        <dbReference type="ARBA" id="ARBA00004571"/>
    </source>
</evidence>
<evidence type="ECO:0000256" key="6">
    <source>
        <dbReference type="ARBA" id="ARBA00023136"/>
    </source>
</evidence>
<dbReference type="PANTHER" id="PTHR35093:SF8">
    <property type="entry name" value="OUTER MEMBRANE PROTEIN NMB0088-RELATED"/>
    <property type="match status" value="1"/>
</dbReference>
<keyword evidence="5 8" id="KW-0732">Signal</keyword>
<accession>A0ABT7XZX1</accession>
<keyword evidence="6" id="KW-0472">Membrane</keyword>
<evidence type="ECO:0000256" key="8">
    <source>
        <dbReference type="SAM" id="SignalP"/>
    </source>
</evidence>
<dbReference type="SUPFAM" id="SSF56935">
    <property type="entry name" value="Porins"/>
    <property type="match status" value="1"/>
</dbReference>
<evidence type="ECO:0000256" key="2">
    <source>
        <dbReference type="ARBA" id="ARBA00008163"/>
    </source>
</evidence>
<name>A0ABT7XZX1_9VIBR</name>
<keyword evidence="4" id="KW-0812">Transmembrane</keyword>
<evidence type="ECO:0000256" key="4">
    <source>
        <dbReference type="ARBA" id="ARBA00022692"/>
    </source>
</evidence>
<dbReference type="Proteomes" id="UP001169719">
    <property type="component" value="Unassembled WGS sequence"/>
</dbReference>
<dbReference type="EMBL" id="JAUEOZ010000001">
    <property type="protein sequence ID" value="MDN2481295.1"/>
    <property type="molecule type" value="Genomic_DNA"/>
</dbReference>
<protein>
    <submittedName>
        <fullName evidence="9">Outer membrane protein transport protein</fullName>
    </submittedName>
</protein>
<feature type="chain" id="PRO_5046234083" evidence="8">
    <location>
        <begin position="23"/>
        <end position="387"/>
    </location>
</feature>
<evidence type="ECO:0000256" key="3">
    <source>
        <dbReference type="ARBA" id="ARBA00022452"/>
    </source>
</evidence>
<comment type="caution">
    <text evidence="9">The sequence shown here is derived from an EMBL/GenBank/DDBJ whole genome shotgun (WGS) entry which is preliminary data.</text>
</comment>